<protein>
    <submittedName>
        <fullName evidence="1">Uncharacterized protein</fullName>
    </submittedName>
</protein>
<reference evidence="1 2" key="1">
    <citation type="journal article" date="2018" name="PLoS ONE">
        <title>The draft genome of Kipferlia bialata reveals reductive genome evolution in fornicate parasites.</title>
        <authorList>
            <person name="Tanifuji G."/>
            <person name="Takabayashi S."/>
            <person name="Kume K."/>
            <person name="Takagi M."/>
            <person name="Nakayama T."/>
            <person name="Kamikawa R."/>
            <person name="Inagaki Y."/>
            <person name="Hashimoto T."/>
        </authorList>
    </citation>
    <scope>NUCLEOTIDE SEQUENCE [LARGE SCALE GENOMIC DNA]</scope>
    <source>
        <strain evidence="1">NY0173</strain>
    </source>
</reference>
<evidence type="ECO:0000313" key="2">
    <source>
        <dbReference type="Proteomes" id="UP000265618"/>
    </source>
</evidence>
<organism evidence="1 2">
    <name type="scientific">Kipferlia bialata</name>
    <dbReference type="NCBI Taxonomy" id="797122"/>
    <lineage>
        <taxon>Eukaryota</taxon>
        <taxon>Metamonada</taxon>
        <taxon>Carpediemonas-like organisms</taxon>
        <taxon>Kipferlia</taxon>
    </lineage>
</organism>
<feature type="non-terminal residue" evidence="1">
    <location>
        <position position="45"/>
    </location>
</feature>
<comment type="caution">
    <text evidence="1">The sequence shown here is derived from an EMBL/GenBank/DDBJ whole genome shotgun (WGS) entry which is preliminary data.</text>
</comment>
<dbReference type="EMBL" id="BDIP01005347">
    <property type="protein sequence ID" value="GCA63868.1"/>
    <property type="molecule type" value="Genomic_DNA"/>
</dbReference>
<dbReference type="AlphaFoldDB" id="A0A391NXK5"/>
<keyword evidence="2" id="KW-1185">Reference proteome</keyword>
<name>A0A391NXK5_9EUKA</name>
<dbReference type="Proteomes" id="UP000265618">
    <property type="component" value="Unassembled WGS sequence"/>
</dbReference>
<proteinExistence type="predicted"/>
<dbReference type="Gene3D" id="3.60.21.10">
    <property type="match status" value="1"/>
</dbReference>
<dbReference type="SUPFAM" id="SSF56300">
    <property type="entry name" value="Metallo-dependent phosphatases"/>
    <property type="match status" value="1"/>
</dbReference>
<dbReference type="OrthoDB" id="1930084at2759"/>
<gene>
    <name evidence="1" type="ORF">KIPB_012260</name>
</gene>
<sequence>MLDQWIARLANCERLKENEVRILCEKAKEILSAEANVQYLAAPIT</sequence>
<evidence type="ECO:0000313" key="1">
    <source>
        <dbReference type="EMBL" id="GCA63868.1"/>
    </source>
</evidence>
<accession>A0A391NXK5</accession>
<dbReference type="InterPro" id="IPR029052">
    <property type="entry name" value="Metallo-depent_PP-like"/>
</dbReference>